<dbReference type="PANTHER" id="PTHR43777:SF1">
    <property type="entry name" value="MOLYBDENUM COFACTOR CYTIDYLYLTRANSFERASE"/>
    <property type="match status" value="1"/>
</dbReference>
<gene>
    <name evidence="2" type="ORF">HH308_27735</name>
</gene>
<dbReference type="Pfam" id="PF12804">
    <property type="entry name" value="NTP_transf_3"/>
    <property type="match status" value="1"/>
</dbReference>
<dbReference type="GO" id="GO:0016779">
    <property type="term" value="F:nucleotidyltransferase activity"/>
    <property type="evidence" value="ECO:0007669"/>
    <property type="project" value="UniProtKB-ARBA"/>
</dbReference>
<dbReference type="PANTHER" id="PTHR43777">
    <property type="entry name" value="MOLYBDENUM COFACTOR CYTIDYLYLTRANSFERASE"/>
    <property type="match status" value="1"/>
</dbReference>
<dbReference type="AlphaFoldDB" id="A0A848LBQ5"/>
<dbReference type="SUPFAM" id="SSF53448">
    <property type="entry name" value="Nucleotide-diphospho-sugar transferases"/>
    <property type="match status" value="1"/>
</dbReference>
<evidence type="ECO:0000313" key="3">
    <source>
        <dbReference type="Proteomes" id="UP000550729"/>
    </source>
</evidence>
<evidence type="ECO:0000313" key="2">
    <source>
        <dbReference type="EMBL" id="NMO05018.1"/>
    </source>
</evidence>
<feature type="domain" description="MobA-like NTP transferase" evidence="1">
    <location>
        <begin position="11"/>
        <end position="139"/>
    </location>
</feature>
<dbReference type="EMBL" id="JABBNB010000047">
    <property type="protein sequence ID" value="NMO05018.1"/>
    <property type="molecule type" value="Genomic_DNA"/>
</dbReference>
<proteinExistence type="predicted"/>
<evidence type="ECO:0000259" key="1">
    <source>
        <dbReference type="Pfam" id="PF12804"/>
    </source>
</evidence>
<accession>A0A848LBQ5</accession>
<name>A0A848LBQ5_9ACTN</name>
<dbReference type="InterPro" id="IPR029044">
    <property type="entry name" value="Nucleotide-diphossugar_trans"/>
</dbReference>
<sequence length="162" mass="16952">MPKVLAAEGLWLENAVRALDLGGCDEVFVALGAAIVAVPPPARPLVVERWALGVGESLRASLTQLAPDVAGAVIHLVDLPDVDHRVVAAVLAASRRRSDALVRATYAARPGHPVFLGANHFGRVSQRLTGDVGAGPYLAENTVTYVECGQWASGEDQDTPTA</sequence>
<dbReference type="Gene3D" id="3.90.550.10">
    <property type="entry name" value="Spore Coat Polysaccharide Biosynthesis Protein SpsA, Chain A"/>
    <property type="match status" value="1"/>
</dbReference>
<reference evidence="2 3" key="1">
    <citation type="submission" date="2020-04" db="EMBL/GenBank/DDBJ databases">
        <title>Gordonia sp. nov. TBRC 11910.</title>
        <authorList>
            <person name="Suriyachadkun C."/>
        </authorList>
    </citation>
    <scope>NUCLEOTIDE SEQUENCE [LARGE SCALE GENOMIC DNA]</scope>
    <source>
        <strain evidence="2 3">TBRC 11910</strain>
    </source>
</reference>
<protein>
    <submittedName>
        <fullName evidence="2">NTP transferase domain-containing protein</fullName>
    </submittedName>
</protein>
<keyword evidence="2" id="KW-0808">Transferase</keyword>
<dbReference type="Proteomes" id="UP000550729">
    <property type="component" value="Unassembled WGS sequence"/>
</dbReference>
<dbReference type="InterPro" id="IPR025877">
    <property type="entry name" value="MobA-like_NTP_Trfase"/>
</dbReference>
<organism evidence="2 3">
    <name type="scientific">Gordonia asplenii</name>
    <dbReference type="NCBI Taxonomy" id="2725283"/>
    <lineage>
        <taxon>Bacteria</taxon>
        <taxon>Bacillati</taxon>
        <taxon>Actinomycetota</taxon>
        <taxon>Actinomycetes</taxon>
        <taxon>Mycobacteriales</taxon>
        <taxon>Gordoniaceae</taxon>
        <taxon>Gordonia</taxon>
    </lineage>
</organism>
<keyword evidence="3" id="KW-1185">Reference proteome</keyword>
<comment type="caution">
    <text evidence="2">The sequence shown here is derived from an EMBL/GenBank/DDBJ whole genome shotgun (WGS) entry which is preliminary data.</text>
</comment>